<evidence type="ECO:0000313" key="3">
    <source>
        <dbReference type="Proteomes" id="UP001165082"/>
    </source>
</evidence>
<proteinExistence type="predicted"/>
<dbReference type="PANTHER" id="PTHR47978">
    <property type="match status" value="1"/>
</dbReference>
<dbReference type="Gene3D" id="3.40.50.300">
    <property type="entry name" value="P-loop containing nucleotide triphosphate hydrolases"/>
    <property type="match status" value="1"/>
</dbReference>
<keyword evidence="3" id="KW-1185">Reference proteome</keyword>
<gene>
    <name evidence="2" type="ORF">TrRE_jg6133</name>
</gene>
<evidence type="ECO:0000313" key="2">
    <source>
        <dbReference type="EMBL" id="GMH49359.1"/>
    </source>
</evidence>
<protein>
    <submittedName>
        <fullName evidence="2">Uncharacterized protein</fullName>
    </submittedName>
</protein>
<dbReference type="EMBL" id="BRXZ01000631">
    <property type="protein sequence ID" value="GMH49359.1"/>
    <property type="molecule type" value="Genomic_DNA"/>
</dbReference>
<comment type="caution">
    <text evidence="2">The sequence shown here is derived from an EMBL/GenBank/DDBJ whole genome shotgun (WGS) entry which is preliminary data.</text>
</comment>
<name>A0A9W6ZF34_9STRA</name>
<dbReference type="InterPro" id="IPR027417">
    <property type="entry name" value="P-loop_NTPase"/>
</dbReference>
<dbReference type="Pfam" id="PF00071">
    <property type="entry name" value="Ras"/>
    <property type="match status" value="2"/>
</dbReference>
<dbReference type="PROSITE" id="PS51419">
    <property type="entry name" value="RAB"/>
    <property type="match status" value="1"/>
</dbReference>
<dbReference type="GO" id="GO:0003924">
    <property type="term" value="F:GTPase activity"/>
    <property type="evidence" value="ECO:0007669"/>
    <property type="project" value="InterPro"/>
</dbReference>
<dbReference type="AlphaFoldDB" id="A0A9W6ZF34"/>
<keyword evidence="1" id="KW-0547">Nucleotide-binding</keyword>
<sequence length="212" mass="23264">MVKCTVWDIGGQSLSSKNLSNYVIASTILFLCYDVTDPQSFADLSDWLTMVRRAYDERNASITKETEEQNESLATAGKRKKKPKLIKFPAMYLVGNKIDLIAHRRVHEREHESFISSEDLTGGFFMSAQSGENVLSVFYKVAAQSVGIELTEYELEFTKKVLSVSVGKEAEGKMKGSEAIEKEDQQAHEDVLNMLKGSGGGGGGGACNCSVC</sequence>
<dbReference type="InterPro" id="IPR001806">
    <property type="entry name" value="Small_GTPase"/>
</dbReference>
<reference evidence="2" key="1">
    <citation type="submission" date="2022-07" db="EMBL/GenBank/DDBJ databases">
        <title>Genome analysis of Parmales, a sister group of diatoms, reveals the evolutionary specialization of diatoms from phago-mixotrophs to photoautotrophs.</title>
        <authorList>
            <person name="Ban H."/>
            <person name="Sato S."/>
            <person name="Yoshikawa S."/>
            <person name="Kazumasa Y."/>
            <person name="Nakamura Y."/>
            <person name="Ichinomiya M."/>
            <person name="Saitoh K."/>
            <person name="Sato N."/>
            <person name="Blanc-Mathieu R."/>
            <person name="Endo H."/>
            <person name="Kuwata A."/>
            <person name="Ogata H."/>
        </authorList>
    </citation>
    <scope>NUCLEOTIDE SEQUENCE</scope>
</reference>
<accession>A0A9W6ZF34</accession>
<dbReference type="OrthoDB" id="6585768at2759"/>
<organism evidence="2 3">
    <name type="scientific">Triparma retinervis</name>
    <dbReference type="NCBI Taxonomy" id="2557542"/>
    <lineage>
        <taxon>Eukaryota</taxon>
        <taxon>Sar</taxon>
        <taxon>Stramenopiles</taxon>
        <taxon>Ochrophyta</taxon>
        <taxon>Bolidophyceae</taxon>
        <taxon>Parmales</taxon>
        <taxon>Triparmaceae</taxon>
        <taxon>Triparma</taxon>
    </lineage>
</organism>
<evidence type="ECO:0000256" key="1">
    <source>
        <dbReference type="ARBA" id="ARBA00022741"/>
    </source>
</evidence>
<dbReference type="GO" id="GO:0005525">
    <property type="term" value="F:GTP binding"/>
    <property type="evidence" value="ECO:0007669"/>
    <property type="project" value="InterPro"/>
</dbReference>
<dbReference type="Proteomes" id="UP001165082">
    <property type="component" value="Unassembled WGS sequence"/>
</dbReference>
<dbReference type="SUPFAM" id="SSF52540">
    <property type="entry name" value="P-loop containing nucleoside triphosphate hydrolases"/>
    <property type="match status" value="1"/>
</dbReference>